<evidence type="ECO:0000313" key="3">
    <source>
        <dbReference type="Proteomes" id="UP000266723"/>
    </source>
</evidence>
<reference evidence="2 3" key="1">
    <citation type="journal article" date="2020" name="BMC Genomics">
        <title>Intraspecific diversification of the crop wild relative Brassica cretica Lam. using demographic model selection.</title>
        <authorList>
            <person name="Kioukis A."/>
            <person name="Michalopoulou V.A."/>
            <person name="Briers L."/>
            <person name="Pirintsos S."/>
            <person name="Studholme D.J."/>
            <person name="Pavlidis P."/>
            <person name="Sarris P.F."/>
        </authorList>
    </citation>
    <scope>NUCLEOTIDE SEQUENCE [LARGE SCALE GENOMIC DNA]</scope>
    <source>
        <strain evidence="3">cv. PFS-1207/04</strain>
    </source>
</reference>
<dbReference type="EMBL" id="QGKV02001556">
    <property type="protein sequence ID" value="KAF3520468.1"/>
    <property type="molecule type" value="Genomic_DNA"/>
</dbReference>
<protein>
    <submittedName>
        <fullName evidence="2">Uncharacterized protein</fullName>
    </submittedName>
</protein>
<comment type="caution">
    <text evidence="2">The sequence shown here is derived from an EMBL/GenBank/DDBJ whole genome shotgun (WGS) entry which is preliminary data.</text>
</comment>
<name>A0ABQ7B2F4_BRACR</name>
<accession>A0ABQ7B2F4</accession>
<organism evidence="2 3">
    <name type="scientific">Brassica cretica</name>
    <name type="common">Mustard</name>
    <dbReference type="NCBI Taxonomy" id="69181"/>
    <lineage>
        <taxon>Eukaryota</taxon>
        <taxon>Viridiplantae</taxon>
        <taxon>Streptophyta</taxon>
        <taxon>Embryophyta</taxon>
        <taxon>Tracheophyta</taxon>
        <taxon>Spermatophyta</taxon>
        <taxon>Magnoliopsida</taxon>
        <taxon>eudicotyledons</taxon>
        <taxon>Gunneridae</taxon>
        <taxon>Pentapetalae</taxon>
        <taxon>rosids</taxon>
        <taxon>malvids</taxon>
        <taxon>Brassicales</taxon>
        <taxon>Brassicaceae</taxon>
        <taxon>Brassiceae</taxon>
        <taxon>Brassica</taxon>
    </lineage>
</organism>
<evidence type="ECO:0000313" key="2">
    <source>
        <dbReference type="EMBL" id="KAF3520468.1"/>
    </source>
</evidence>
<evidence type="ECO:0000256" key="1">
    <source>
        <dbReference type="SAM" id="MobiDB-lite"/>
    </source>
</evidence>
<keyword evidence="3" id="KW-1185">Reference proteome</keyword>
<dbReference type="Proteomes" id="UP000266723">
    <property type="component" value="Unassembled WGS sequence"/>
</dbReference>
<proteinExistence type="predicted"/>
<gene>
    <name evidence="2" type="ORF">DY000_02058632</name>
</gene>
<feature type="region of interest" description="Disordered" evidence="1">
    <location>
        <begin position="153"/>
        <end position="203"/>
    </location>
</feature>
<sequence>MGVLISSRRGTFPAVEINGLKARGAFVPDEGDLTVDCRAGSNLSPILGLSSCHDFNFHFLGILWLHEQCGVYGPGPRISEKETLGEAKDQESEEIVTIVELVKAVVLLASSQDCTPSFGKGGLSTCVISIPRDNLIDSWYQSRSFMPVVGVKNARREDRSPPATSAMRGHVAPGDRLMPTQVTPSDQHDARTGHPRQPGHAFAGHPVATSLERARLAVSVPVHSLPTLLASNPIGFTDKIDDKGSSEEPVLTGYEQRKQPNQMIVVLAIRVTQTAQKLLG</sequence>